<feature type="compositionally biased region" description="Basic residues" evidence="1">
    <location>
        <begin position="118"/>
        <end position="128"/>
    </location>
</feature>
<dbReference type="EMBL" id="JAACNH010000009">
    <property type="protein sequence ID" value="KAG8432207.1"/>
    <property type="molecule type" value="Genomic_DNA"/>
</dbReference>
<protein>
    <recommendedName>
        <fullName evidence="6">Coilin</fullName>
    </recommendedName>
</protein>
<evidence type="ECO:0000313" key="4">
    <source>
        <dbReference type="EMBL" id="KAG8432207.1"/>
    </source>
</evidence>
<dbReference type="OrthoDB" id="74813at2759"/>
<dbReference type="GO" id="GO:0015030">
    <property type="term" value="C:Cajal body"/>
    <property type="evidence" value="ECO:0007669"/>
    <property type="project" value="TreeGrafter"/>
</dbReference>
<comment type="caution">
    <text evidence="4">The sequence shown here is derived from an EMBL/GenBank/DDBJ whole genome shotgun (WGS) entry which is preliminary data.</text>
</comment>
<reference evidence="4" key="1">
    <citation type="thesis" date="2020" institute="ProQuest LLC" country="789 East Eisenhower Parkway, Ann Arbor, MI, USA">
        <title>Comparative Genomics and Chromosome Evolution.</title>
        <authorList>
            <person name="Mudd A.B."/>
        </authorList>
    </citation>
    <scope>NUCLEOTIDE SEQUENCE</scope>
    <source>
        <strain evidence="4">Female2</strain>
        <tissue evidence="4">Blood</tissue>
    </source>
</reference>
<dbReference type="Pfam" id="PF23086">
    <property type="entry name" value="Tudor_Coilin"/>
    <property type="match status" value="1"/>
</dbReference>
<dbReference type="GO" id="GO:0000387">
    <property type="term" value="P:spliceosomal snRNP assembly"/>
    <property type="evidence" value="ECO:0007669"/>
    <property type="project" value="TreeGrafter"/>
</dbReference>
<dbReference type="GO" id="GO:0030619">
    <property type="term" value="F:U1 snRNA binding"/>
    <property type="evidence" value="ECO:0007669"/>
    <property type="project" value="TreeGrafter"/>
</dbReference>
<feature type="domain" description="Coilin N-terminal" evidence="2">
    <location>
        <begin position="1"/>
        <end position="112"/>
    </location>
</feature>
<dbReference type="PANTHER" id="PTHR15197">
    <property type="entry name" value="COILIN P80"/>
    <property type="match status" value="1"/>
</dbReference>
<evidence type="ECO:0008006" key="6">
    <source>
        <dbReference type="Google" id="ProtNLM"/>
    </source>
</evidence>
<dbReference type="GO" id="GO:0030620">
    <property type="term" value="F:U2 snRNA binding"/>
    <property type="evidence" value="ECO:0007669"/>
    <property type="project" value="TreeGrafter"/>
</dbReference>
<dbReference type="InterPro" id="IPR024822">
    <property type="entry name" value="Coilin"/>
</dbReference>
<feature type="domain" description="Coilin tudor" evidence="3">
    <location>
        <begin position="247"/>
        <end position="338"/>
    </location>
</feature>
<dbReference type="InterPro" id="IPR056398">
    <property type="entry name" value="Tudor_Coilin"/>
</dbReference>
<name>A0A8T2IKP2_9PIPI</name>
<dbReference type="InterPro" id="IPR031722">
    <property type="entry name" value="Coilin_N"/>
</dbReference>
<organism evidence="4 5">
    <name type="scientific">Hymenochirus boettgeri</name>
    <name type="common">Congo dwarf clawed frog</name>
    <dbReference type="NCBI Taxonomy" id="247094"/>
    <lineage>
        <taxon>Eukaryota</taxon>
        <taxon>Metazoa</taxon>
        <taxon>Chordata</taxon>
        <taxon>Craniata</taxon>
        <taxon>Vertebrata</taxon>
        <taxon>Euteleostomi</taxon>
        <taxon>Amphibia</taxon>
        <taxon>Batrachia</taxon>
        <taxon>Anura</taxon>
        <taxon>Pipoidea</taxon>
        <taxon>Pipidae</taxon>
        <taxon>Pipinae</taxon>
        <taxon>Hymenochirus</taxon>
    </lineage>
</organism>
<evidence type="ECO:0000256" key="1">
    <source>
        <dbReference type="SAM" id="MobiDB-lite"/>
    </source>
</evidence>
<keyword evidence="5" id="KW-1185">Reference proteome</keyword>
<evidence type="ECO:0000259" key="3">
    <source>
        <dbReference type="Pfam" id="PF23086"/>
    </source>
</evidence>
<dbReference type="AlphaFoldDB" id="A0A8T2IKP2"/>
<feature type="region of interest" description="Disordered" evidence="1">
    <location>
        <begin position="62"/>
        <end position="206"/>
    </location>
</feature>
<dbReference type="PANTHER" id="PTHR15197:SF0">
    <property type="entry name" value="COILIN"/>
    <property type="match status" value="1"/>
</dbReference>
<dbReference type="Pfam" id="PF15862">
    <property type="entry name" value="Coilin_N"/>
    <property type="match status" value="1"/>
</dbReference>
<feature type="compositionally biased region" description="Polar residues" evidence="1">
    <location>
        <begin position="152"/>
        <end position="166"/>
    </location>
</feature>
<gene>
    <name evidence="4" type="ORF">GDO86_016740</name>
</gene>
<sequence length="360" mass="40336">MFWLLVDVKRCRVVADLASIVRQRFMDGVGSGLNLYVEDCLLPPGESILVIRDNDSIRVKWEKPSTESNCEPTNCEDKPKKKSKKRHRQKCEAEEVVKPKKQKTVSSPSDPNPANHFDRKKRKKKKRSSSSSDHKSLASPKESPLREEEQLQDGNLHSSPDSSDSDTLVIKKPKVSSLPSALDSPLTTAGGEVEGSETIGPKPIEYGRGRNTDFFYTYDGEAEKRRQLQESATNISIIVQNTEDTVQKDYTSLPLLAAPPQVGKVIAFKLLEISESYTPEVSDYKEGTIMSFDPFTQQIEMEIISKQTAKQPGKFDLVYQSEDGSDVVEFAVPQETKMTLSWSSLIEPRLLLDPETPTKP</sequence>
<accession>A0A8T2IKP2</accession>
<dbReference type="Proteomes" id="UP000812440">
    <property type="component" value="Chromosome 9"/>
</dbReference>
<proteinExistence type="predicted"/>
<feature type="compositionally biased region" description="Basic residues" evidence="1">
    <location>
        <begin position="80"/>
        <end position="89"/>
    </location>
</feature>
<evidence type="ECO:0000313" key="5">
    <source>
        <dbReference type="Proteomes" id="UP000812440"/>
    </source>
</evidence>
<evidence type="ECO:0000259" key="2">
    <source>
        <dbReference type="Pfam" id="PF15862"/>
    </source>
</evidence>